<evidence type="ECO:0000313" key="2">
    <source>
        <dbReference type="Proteomes" id="UP000607653"/>
    </source>
</evidence>
<accession>A0A822YRE0</accession>
<dbReference type="AlphaFoldDB" id="A0A822YRE0"/>
<sequence length="104" mass="11155">MMSGGYTSLDKDNEKISGSVLAASDPAHVTVKFAESNLQTFPPSQAQGKITGGFQPPRDADGIAAAWLVIDKGGQGIGLVERELGKKLEEERGFGMEERIEWFG</sequence>
<dbReference type="EMBL" id="DUZY01000003">
    <property type="protein sequence ID" value="DAD33615.1"/>
    <property type="molecule type" value="Genomic_DNA"/>
</dbReference>
<proteinExistence type="predicted"/>
<protein>
    <submittedName>
        <fullName evidence="1">Uncharacterized protein</fullName>
    </submittedName>
</protein>
<organism evidence="1 2">
    <name type="scientific">Nelumbo nucifera</name>
    <name type="common">Sacred lotus</name>
    <dbReference type="NCBI Taxonomy" id="4432"/>
    <lineage>
        <taxon>Eukaryota</taxon>
        <taxon>Viridiplantae</taxon>
        <taxon>Streptophyta</taxon>
        <taxon>Embryophyta</taxon>
        <taxon>Tracheophyta</taxon>
        <taxon>Spermatophyta</taxon>
        <taxon>Magnoliopsida</taxon>
        <taxon>Proteales</taxon>
        <taxon>Nelumbonaceae</taxon>
        <taxon>Nelumbo</taxon>
    </lineage>
</organism>
<keyword evidence="2" id="KW-1185">Reference proteome</keyword>
<name>A0A822YRE0_NELNU</name>
<dbReference type="Proteomes" id="UP000607653">
    <property type="component" value="Unassembled WGS sequence"/>
</dbReference>
<gene>
    <name evidence="1" type="ORF">HUJ06_012466</name>
</gene>
<evidence type="ECO:0000313" key="1">
    <source>
        <dbReference type="EMBL" id="DAD33615.1"/>
    </source>
</evidence>
<comment type="caution">
    <text evidence="1">The sequence shown here is derived from an EMBL/GenBank/DDBJ whole genome shotgun (WGS) entry which is preliminary data.</text>
</comment>
<reference evidence="1 2" key="1">
    <citation type="journal article" date="2020" name="Mol. Biol. Evol.">
        <title>Distinct Expression and Methylation Patterns for Genes with Different Fates following a Single Whole-Genome Duplication in Flowering Plants.</title>
        <authorList>
            <person name="Shi T."/>
            <person name="Rahmani R.S."/>
            <person name="Gugger P.F."/>
            <person name="Wang M."/>
            <person name="Li H."/>
            <person name="Zhang Y."/>
            <person name="Li Z."/>
            <person name="Wang Q."/>
            <person name="Van de Peer Y."/>
            <person name="Marchal K."/>
            <person name="Chen J."/>
        </authorList>
    </citation>
    <scope>NUCLEOTIDE SEQUENCE [LARGE SCALE GENOMIC DNA]</scope>
    <source>
        <tissue evidence="1">Leaf</tissue>
    </source>
</reference>